<evidence type="ECO:0000256" key="1">
    <source>
        <dbReference type="ARBA" id="ARBA00004651"/>
    </source>
</evidence>
<keyword evidence="5 8" id="KW-0812">Transmembrane</keyword>
<feature type="transmembrane region" description="Helical" evidence="8">
    <location>
        <begin position="200"/>
        <end position="222"/>
    </location>
</feature>
<feature type="transmembrane region" description="Helical" evidence="8">
    <location>
        <begin position="137"/>
        <end position="166"/>
    </location>
</feature>
<dbReference type="AlphaFoldDB" id="A0A6B9ZDJ4"/>
<evidence type="ECO:0000256" key="5">
    <source>
        <dbReference type="ARBA" id="ARBA00022692"/>
    </source>
</evidence>
<dbReference type="Proteomes" id="UP000476411">
    <property type="component" value="Chromosome"/>
</dbReference>
<reference evidence="9 10" key="1">
    <citation type="submission" date="2020-01" db="EMBL/GenBank/DDBJ databases">
        <title>Complete genome sequence of Chitinophaga sp. H33E-04 isolated from quinoa roots.</title>
        <authorList>
            <person name="Weon H.-Y."/>
            <person name="Lee S.A."/>
        </authorList>
    </citation>
    <scope>NUCLEOTIDE SEQUENCE [LARGE SCALE GENOMIC DNA]</scope>
    <source>
        <strain evidence="9 10">H33E-04</strain>
    </source>
</reference>
<evidence type="ECO:0000256" key="2">
    <source>
        <dbReference type="ARBA" id="ARBA00009773"/>
    </source>
</evidence>
<feature type="transmembrane region" description="Helical" evidence="8">
    <location>
        <begin position="7"/>
        <end position="24"/>
    </location>
</feature>
<dbReference type="KEGG" id="chih:GWR21_11365"/>
<evidence type="ECO:0000256" key="6">
    <source>
        <dbReference type="ARBA" id="ARBA00022989"/>
    </source>
</evidence>
<evidence type="ECO:0000313" key="10">
    <source>
        <dbReference type="Proteomes" id="UP000476411"/>
    </source>
</evidence>
<proteinExistence type="inferred from homology"/>
<dbReference type="InterPro" id="IPR002549">
    <property type="entry name" value="AI-2E-like"/>
</dbReference>
<keyword evidence="7 8" id="KW-0472">Membrane</keyword>
<feature type="transmembrane region" description="Helical" evidence="8">
    <location>
        <begin position="228"/>
        <end position="253"/>
    </location>
</feature>
<gene>
    <name evidence="9" type="ORF">GWR21_11365</name>
</gene>
<comment type="subcellular location">
    <subcellularLocation>
        <location evidence="1">Cell membrane</location>
        <topology evidence="1">Multi-pass membrane protein</topology>
    </subcellularLocation>
</comment>
<feature type="transmembrane region" description="Helical" evidence="8">
    <location>
        <begin position="304"/>
        <end position="326"/>
    </location>
</feature>
<keyword evidence="4" id="KW-1003">Cell membrane</keyword>
<dbReference type="Pfam" id="PF01594">
    <property type="entry name" value="AI-2E_transport"/>
    <property type="match status" value="1"/>
</dbReference>
<name>A0A6B9ZDJ4_9BACT</name>
<evidence type="ECO:0000256" key="8">
    <source>
        <dbReference type="SAM" id="Phobius"/>
    </source>
</evidence>
<evidence type="ECO:0000256" key="4">
    <source>
        <dbReference type="ARBA" id="ARBA00022475"/>
    </source>
</evidence>
<accession>A0A6B9ZDJ4</accession>
<dbReference type="GO" id="GO:0005886">
    <property type="term" value="C:plasma membrane"/>
    <property type="evidence" value="ECO:0007669"/>
    <property type="project" value="UniProtKB-SubCell"/>
</dbReference>
<dbReference type="PANTHER" id="PTHR21716:SF53">
    <property type="entry name" value="PERMEASE PERM-RELATED"/>
    <property type="match status" value="1"/>
</dbReference>
<feature type="transmembrane region" description="Helical" evidence="8">
    <location>
        <begin position="265"/>
        <end position="284"/>
    </location>
</feature>
<evidence type="ECO:0000256" key="7">
    <source>
        <dbReference type="ARBA" id="ARBA00023136"/>
    </source>
</evidence>
<dbReference type="RefSeq" id="WP_162331868.1">
    <property type="nucleotide sequence ID" value="NZ_CP048113.1"/>
</dbReference>
<feature type="transmembrane region" description="Helical" evidence="8">
    <location>
        <begin position="30"/>
        <end position="47"/>
    </location>
</feature>
<dbReference type="PANTHER" id="PTHR21716">
    <property type="entry name" value="TRANSMEMBRANE PROTEIN"/>
    <property type="match status" value="1"/>
</dbReference>
<keyword evidence="10" id="KW-1185">Reference proteome</keyword>
<keyword evidence="3" id="KW-0813">Transport</keyword>
<keyword evidence="6 8" id="KW-1133">Transmembrane helix</keyword>
<sequence>MMPRTKVFNAAAILLILTLIVVILVYGKPFFVPIAFAGLLAMLLLPVTRWLQSKGVNHAVGVLLSLLLFVGFFALVIVFISWQVSDIAENASQLEQQLMQKYQQLREFLSTEYGISPEKQKQMLKEQQESSSGKASAVITAIIGGVGGFLTNLLLVLVYTFLFIFFRGKIKGYIVRLVPKDERTKAVSCIHKTQKTAQEYLKGLFLMILFLWVMYAIGFSIAGVKNAFFFAILCGLLEIIPFVGNLTGTALTLLMSLVQGGDMTLIVGILLTYGLVQFIQTYLLEPLVVGAGVDLNPMATIVGLVAGELLWGIPGMVMAIPLMGMLKVIFDHIPVMEPYAYLLGQDKKEDSGWQRSLKKMGSKVKQLFTS</sequence>
<dbReference type="EMBL" id="CP048113">
    <property type="protein sequence ID" value="QHS60176.1"/>
    <property type="molecule type" value="Genomic_DNA"/>
</dbReference>
<evidence type="ECO:0000313" key="9">
    <source>
        <dbReference type="EMBL" id="QHS60176.1"/>
    </source>
</evidence>
<feature type="transmembrane region" description="Helical" evidence="8">
    <location>
        <begin position="59"/>
        <end position="82"/>
    </location>
</feature>
<protein>
    <submittedName>
        <fullName evidence="9">AI-2E family transporter</fullName>
    </submittedName>
</protein>
<comment type="similarity">
    <text evidence="2">Belongs to the autoinducer-2 exporter (AI-2E) (TC 2.A.86) family.</text>
</comment>
<organism evidence="9 10">
    <name type="scientific">Chitinophaga agri</name>
    <dbReference type="NCBI Taxonomy" id="2703787"/>
    <lineage>
        <taxon>Bacteria</taxon>
        <taxon>Pseudomonadati</taxon>
        <taxon>Bacteroidota</taxon>
        <taxon>Chitinophagia</taxon>
        <taxon>Chitinophagales</taxon>
        <taxon>Chitinophagaceae</taxon>
        <taxon>Chitinophaga</taxon>
    </lineage>
</organism>
<evidence type="ECO:0000256" key="3">
    <source>
        <dbReference type="ARBA" id="ARBA00022448"/>
    </source>
</evidence>